<dbReference type="Gene3D" id="3.40.720.10">
    <property type="entry name" value="Alkaline Phosphatase, subunit A"/>
    <property type="match status" value="1"/>
</dbReference>
<evidence type="ECO:0000256" key="7">
    <source>
        <dbReference type="SAM" id="Phobius"/>
    </source>
</evidence>
<evidence type="ECO:0000256" key="3">
    <source>
        <dbReference type="ARBA" id="ARBA00022475"/>
    </source>
</evidence>
<comment type="pathway">
    <text evidence="2">Cell wall biogenesis; lipoteichoic acid biosynthesis.</text>
</comment>
<dbReference type="SUPFAM" id="SSF53649">
    <property type="entry name" value="Alkaline phosphatase-like"/>
    <property type="match status" value="1"/>
</dbReference>
<comment type="subcellular location">
    <subcellularLocation>
        <location evidence="1">Cell membrane</location>
        <topology evidence="1">Multi-pass membrane protein</topology>
    </subcellularLocation>
</comment>
<reference evidence="9 10" key="1">
    <citation type="submission" date="2023-02" db="EMBL/GenBank/DDBJ databases">
        <title>Antimicrobial susceptibility testing and tentative epidemiological cut-off values for Lactobacillaceae family species intended for ingestion.</title>
        <authorList>
            <person name="Noehr-Meldgaard K."/>
            <person name="Struve C."/>
            <person name="Ingmer H."/>
            <person name="Koza A."/>
            <person name="Al-Nakeeb K."/>
            <person name="Agersoe Y."/>
        </authorList>
    </citation>
    <scope>NUCLEOTIDE SEQUENCE [LARGE SCALE GENOMIC DNA]</scope>
    <source>
        <strain evidence="9 10">DSM 20193</strain>
    </source>
</reference>
<feature type="transmembrane region" description="Helical" evidence="7">
    <location>
        <begin position="146"/>
        <end position="166"/>
    </location>
</feature>
<feature type="transmembrane region" description="Helical" evidence="7">
    <location>
        <begin position="21"/>
        <end position="43"/>
    </location>
</feature>
<dbReference type="PANTHER" id="PTHR47371">
    <property type="entry name" value="LIPOTEICHOIC ACID SYNTHASE"/>
    <property type="match status" value="1"/>
</dbReference>
<evidence type="ECO:0000256" key="6">
    <source>
        <dbReference type="ARBA" id="ARBA00023136"/>
    </source>
</evidence>
<dbReference type="RefSeq" id="WP_010296266.1">
    <property type="nucleotide sequence ID" value="NZ_CP042383.1"/>
</dbReference>
<keyword evidence="10" id="KW-1185">Reference proteome</keyword>
<feature type="transmembrane region" description="Helical" evidence="7">
    <location>
        <begin position="63"/>
        <end position="90"/>
    </location>
</feature>
<dbReference type="InterPro" id="IPR000917">
    <property type="entry name" value="Sulfatase_N"/>
</dbReference>
<name>A0ABT6HD17_LEUPS</name>
<organism evidence="9 10">
    <name type="scientific">Leuconostoc pseudomesenteroides</name>
    <dbReference type="NCBI Taxonomy" id="33968"/>
    <lineage>
        <taxon>Bacteria</taxon>
        <taxon>Bacillati</taxon>
        <taxon>Bacillota</taxon>
        <taxon>Bacilli</taxon>
        <taxon>Lactobacillales</taxon>
        <taxon>Lactobacillaceae</taxon>
        <taxon>Leuconostoc</taxon>
    </lineage>
</organism>
<evidence type="ECO:0000259" key="8">
    <source>
        <dbReference type="Pfam" id="PF00884"/>
    </source>
</evidence>
<dbReference type="InterPro" id="IPR017850">
    <property type="entry name" value="Alkaline_phosphatase_core_sf"/>
</dbReference>
<feature type="transmembrane region" description="Helical" evidence="7">
    <location>
        <begin position="97"/>
        <end position="117"/>
    </location>
</feature>
<evidence type="ECO:0000313" key="10">
    <source>
        <dbReference type="Proteomes" id="UP001529201"/>
    </source>
</evidence>
<evidence type="ECO:0000313" key="9">
    <source>
        <dbReference type="EMBL" id="MDG9733377.1"/>
    </source>
</evidence>
<dbReference type="Pfam" id="PF00884">
    <property type="entry name" value="Sulfatase"/>
    <property type="match status" value="1"/>
</dbReference>
<dbReference type="Proteomes" id="UP001529201">
    <property type="component" value="Unassembled WGS sequence"/>
</dbReference>
<dbReference type="GeneID" id="64345076"/>
<proteinExistence type="predicted"/>
<evidence type="ECO:0000256" key="4">
    <source>
        <dbReference type="ARBA" id="ARBA00022692"/>
    </source>
</evidence>
<keyword evidence="4 7" id="KW-0812">Transmembrane</keyword>
<gene>
    <name evidence="9" type="ORF">P1N92_04490</name>
</gene>
<dbReference type="EMBL" id="JARGDN010000004">
    <property type="protein sequence ID" value="MDG9733377.1"/>
    <property type="molecule type" value="Genomic_DNA"/>
</dbReference>
<keyword evidence="6 7" id="KW-0472">Membrane</keyword>
<protein>
    <submittedName>
        <fullName evidence="9">LTA synthase family protein</fullName>
    </submittedName>
</protein>
<evidence type="ECO:0000256" key="2">
    <source>
        <dbReference type="ARBA" id="ARBA00004936"/>
    </source>
</evidence>
<evidence type="ECO:0000256" key="1">
    <source>
        <dbReference type="ARBA" id="ARBA00004651"/>
    </source>
</evidence>
<feature type="domain" description="Sulfatase N-terminal" evidence="8">
    <location>
        <begin position="276"/>
        <end position="563"/>
    </location>
</feature>
<feature type="transmembrane region" description="Helical" evidence="7">
    <location>
        <begin position="178"/>
        <end position="196"/>
    </location>
</feature>
<sequence length="646" mass="73327">MHYSFFRTDRIMKIYYQSLRFLKINFLFLWFSLIALYVIQIAVMSSNPEYGTGDWGSNVWVNGIQFVINDSTAAGINVLLMMILLWMLLIITNRVPVTLIIATVMTTIAAIAEYQLINTRQEAITEASLQEITAIGDLLGMLDIKLVISAIAFLILTLILLVIVYRRNKWIIFRSIRWRALLFVISIITLLPFLSINSDKYEDTFNKLGDVPKVWDSLFDAASNGGIVALLNSRTTDAMVEPKNYSQQAMKNLVTKYTKQSVLINQTRKNTNFKNQTVIYTLSESLTKPSYVPGLTISDDPLPNIDNVMDNTSSGHMVSSGYGGGTAGIEYSTLTGFNITSYRPTVTMPYSQLTSSINEKSTITGQFDNKIVVHPYVGSFYNRRAVYKNMGINYFYTTDSAVPVKYQKTIDGDAHISDESAYKNVLSKISKKNNSQFIQLLTMQNHTPWTFEGRDYNMIEPTNSNADENTIESYLQGLHYTDEATQTFLDKLNELSRPITLVWYGDHWPGIFNFVNTTTDALSAHSTPYFIWQNDAAKKANGTVNVSANYADPSDFTAMMMKMNGMKVDAYWALKTEMLEKVPTINNYTRDDKGKLTFLDQQGNKIDEKSLTKDQQEIVNDFKLVQYDITTGKSYLLKTNFFQKVK</sequence>
<keyword evidence="5 7" id="KW-1133">Transmembrane helix</keyword>
<dbReference type="PANTHER" id="PTHR47371:SF3">
    <property type="entry name" value="PHOSPHOGLYCEROL TRANSFERASE I"/>
    <property type="match status" value="1"/>
</dbReference>
<accession>A0ABT6HD17</accession>
<keyword evidence="3" id="KW-1003">Cell membrane</keyword>
<dbReference type="CDD" id="cd16015">
    <property type="entry name" value="LTA_synthase"/>
    <property type="match status" value="1"/>
</dbReference>
<dbReference type="InterPro" id="IPR050448">
    <property type="entry name" value="OpgB/LTA_synthase_biosynth"/>
</dbReference>
<comment type="caution">
    <text evidence="9">The sequence shown here is derived from an EMBL/GenBank/DDBJ whole genome shotgun (WGS) entry which is preliminary data.</text>
</comment>
<evidence type="ECO:0000256" key="5">
    <source>
        <dbReference type="ARBA" id="ARBA00022989"/>
    </source>
</evidence>